<evidence type="ECO:0000256" key="2">
    <source>
        <dbReference type="ARBA" id="ARBA00022475"/>
    </source>
</evidence>
<protein>
    <submittedName>
        <fullName evidence="7">Uncharacterized protein</fullName>
    </submittedName>
</protein>
<dbReference type="GO" id="GO:0005886">
    <property type="term" value="C:plasma membrane"/>
    <property type="evidence" value="ECO:0007669"/>
    <property type="project" value="UniProtKB-SubCell"/>
</dbReference>
<keyword evidence="5 6" id="KW-0472">Membrane</keyword>
<dbReference type="Pfam" id="PF03631">
    <property type="entry name" value="Virul_fac_BrkB"/>
    <property type="match status" value="1"/>
</dbReference>
<keyword evidence="2" id="KW-1003">Cell membrane</keyword>
<proteinExistence type="predicted"/>
<dbReference type="OrthoDB" id="9797028at2"/>
<name>A0A0P0BZR6_9BACT</name>
<dbReference type="KEGG" id="rti:DC20_02185"/>
<dbReference type="EMBL" id="CP012643">
    <property type="protein sequence ID" value="ALI98001.1"/>
    <property type="molecule type" value="Genomic_DNA"/>
</dbReference>
<dbReference type="PANTHER" id="PTHR30213">
    <property type="entry name" value="INNER MEMBRANE PROTEIN YHJD"/>
    <property type="match status" value="1"/>
</dbReference>
<dbReference type="InterPro" id="IPR017039">
    <property type="entry name" value="Virul_fac_BrkB"/>
</dbReference>
<feature type="transmembrane region" description="Helical" evidence="6">
    <location>
        <begin position="101"/>
        <end position="122"/>
    </location>
</feature>
<keyword evidence="3 6" id="KW-0812">Transmembrane</keyword>
<dbReference type="AlphaFoldDB" id="A0A0P0BZR6"/>
<dbReference type="STRING" id="512763.DC20_02185"/>
<evidence type="ECO:0000313" key="7">
    <source>
        <dbReference type="EMBL" id="ALI98001.1"/>
    </source>
</evidence>
<organism evidence="7 8">
    <name type="scientific">Rufibacter tibetensis</name>
    <dbReference type="NCBI Taxonomy" id="512763"/>
    <lineage>
        <taxon>Bacteria</taxon>
        <taxon>Pseudomonadati</taxon>
        <taxon>Bacteroidota</taxon>
        <taxon>Cytophagia</taxon>
        <taxon>Cytophagales</taxon>
        <taxon>Hymenobacteraceae</taxon>
        <taxon>Rufibacter</taxon>
    </lineage>
</organism>
<feature type="transmembrane region" description="Helical" evidence="6">
    <location>
        <begin position="39"/>
        <end position="62"/>
    </location>
</feature>
<feature type="transmembrane region" description="Helical" evidence="6">
    <location>
        <begin position="150"/>
        <end position="172"/>
    </location>
</feature>
<keyword evidence="4 6" id="KW-1133">Transmembrane helix</keyword>
<reference evidence="7 8" key="1">
    <citation type="submission" date="2015-08" db="EMBL/GenBank/DDBJ databases">
        <title>Complete genome sequence of Rufibacter tibetensis strain 1351t, a radiation-resistant bacterium from tibet plateau.</title>
        <authorList>
            <person name="Dai J."/>
        </authorList>
    </citation>
    <scope>NUCLEOTIDE SEQUENCE [LARGE SCALE GENOMIC DNA]</scope>
    <source>
        <strain evidence="7 8">1351</strain>
    </source>
</reference>
<comment type="subcellular location">
    <subcellularLocation>
        <location evidence="1">Cell membrane</location>
        <topology evidence="1">Multi-pass membrane protein</topology>
    </subcellularLocation>
</comment>
<evidence type="ECO:0000256" key="1">
    <source>
        <dbReference type="ARBA" id="ARBA00004651"/>
    </source>
</evidence>
<evidence type="ECO:0000313" key="8">
    <source>
        <dbReference type="Proteomes" id="UP000061382"/>
    </source>
</evidence>
<evidence type="ECO:0000256" key="3">
    <source>
        <dbReference type="ARBA" id="ARBA00022692"/>
    </source>
</evidence>
<dbReference type="PIRSF" id="PIRSF035875">
    <property type="entry name" value="RNase_BN"/>
    <property type="match status" value="1"/>
</dbReference>
<dbReference type="Proteomes" id="UP000061382">
    <property type="component" value="Chromosome"/>
</dbReference>
<dbReference type="PANTHER" id="PTHR30213:SF1">
    <property type="entry name" value="INNER MEMBRANE PROTEIN YHJD"/>
    <property type="match status" value="1"/>
</dbReference>
<evidence type="ECO:0000256" key="5">
    <source>
        <dbReference type="ARBA" id="ARBA00023136"/>
    </source>
</evidence>
<accession>A0A0P0BZR6</accession>
<keyword evidence="8" id="KW-1185">Reference proteome</keyword>
<gene>
    <name evidence="7" type="ORF">DC20_02185</name>
</gene>
<sequence length="312" mass="35252">MISSMPSQLVYTLQPALQIFKDAFNLFRANDPLRLASSAAFFTLFALPPTLILVISLLGVLFNDALITGELFEKLRGLVGEDVAGQIELILTNFLDLQGNGWAAAFSFLFLTFVSTTLFTVIQNSLNQLWSIKVRGHQHLRGALRNRFRALLIIFSSGLLFLAFLVMDASIAFLNDHYLLVDEHFQLRLIQVLNRAFGFLVETTWFAIIFRFLPFAHMPKKAVWVGATVTALLFLLGKMVLARVLINSDLGSLYATSGSIVVLLLFIFYSAMIFFFGACFTLVYARYMNLPLHPKHFATFYEWRETDHAPLS</sequence>
<feature type="transmembrane region" description="Helical" evidence="6">
    <location>
        <begin position="222"/>
        <end position="246"/>
    </location>
</feature>
<dbReference type="PATRIC" id="fig|512763.3.peg.492"/>
<feature type="transmembrane region" description="Helical" evidence="6">
    <location>
        <begin position="192"/>
        <end position="210"/>
    </location>
</feature>
<evidence type="ECO:0000256" key="6">
    <source>
        <dbReference type="SAM" id="Phobius"/>
    </source>
</evidence>
<evidence type="ECO:0000256" key="4">
    <source>
        <dbReference type="ARBA" id="ARBA00022989"/>
    </source>
</evidence>
<feature type="transmembrane region" description="Helical" evidence="6">
    <location>
        <begin position="258"/>
        <end position="285"/>
    </location>
</feature>